<dbReference type="PANTHER" id="PTHR23151:SF82">
    <property type="entry name" value="PYRUVATE DEHYDROGENASE COMPLEX PROTEIN X COMPONENT, MITOCHONDRIAL"/>
    <property type="match status" value="1"/>
</dbReference>
<dbReference type="InterPro" id="IPR004167">
    <property type="entry name" value="PSBD"/>
</dbReference>
<reference evidence="7" key="2">
    <citation type="journal article" date="2020" name="Nat. Commun.">
        <title>Large-scale genome sequencing of mycorrhizal fungi provides insights into the early evolution of symbiotic traits.</title>
        <authorList>
            <person name="Miyauchi S."/>
            <person name="Kiss E."/>
            <person name="Kuo A."/>
            <person name="Drula E."/>
            <person name="Kohler A."/>
            <person name="Sanchez-Garcia M."/>
            <person name="Morin E."/>
            <person name="Andreopoulos B."/>
            <person name="Barry K.W."/>
            <person name="Bonito G."/>
            <person name="Buee M."/>
            <person name="Carver A."/>
            <person name="Chen C."/>
            <person name="Cichocki N."/>
            <person name="Clum A."/>
            <person name="Culley D."/>
            <person name="Crous P.W."/>
            <person name="Fauchery L."/>
            <person name="Girlanda M."/>
            <person name="Hayes R.D."/>
            <person name="Keri Z."/>
            <person name="LaButti K."/>
            <person name="Lipzen A."/>
            <person name="Lombard V."/>
            <person name="Magnuson J."/>
            <person name="Maillard F."/>
            <person name="Murat C."/>
            <person name="Nolan M."/>
            <person name="Ohm R.A."/>
            <person name="Pangilinan J."/>
            <person name="Pereira M.F."/>
            <person name="Perotto S."/>
            <person name="Peter M."/>
            <person name="Pfister S."/>
            <person name="Riley R."/>
            <person name="Sitrit Y."/>
            <person name="Stielow J.B."/>
            <person name="Szollosi G."/>
            <person name="Zifcakova L."/>
            <person name="Stursova M."/>
            <person name="Spatafora J.W."/>
            <person name="Tedersoo L."/>
            <person name="Vaario L.M."/>
            <person name="Yamada A."/>
            <person name="Yan M."/>
            <person name="Wang P."/>
            <person name="Xu J."/>
            <person name="Bruns T."/>
            <person name="Baldrian P."/>
            <person name="Vilgalys R."/>
            <person name="Dunand C."/>
            <person name="Henrissat B."/>
            <person name="Grigoriev I.V."/>
            <person name="Hibbett D."/>
            <person name="Nagy L.G."/>
            <person name="Martin F.M."/>
        </authorList>
    </citation>
    <scope>NUCLEOTIDE SEQUENCE</scope>
    <source>
        <strain evidence="7">BED1</strain>
    </source>
</reference>
<keyword evidence="8" id="KW-1185">Reference proteome</keyword>
<comment type="similarity">
    <text evidence="1">Belongs to the 2-oxoacid dehydrogenase family.</text>
</comment>
<dbReference type="CDD" id="cd06849">
    <property type="entry name" value="lipoyl_domain"/>
    <property type="match status" value="1"/>
</dbReference>
<evidence type="ECO:0000313" key="8">
    <source>
        <dbReference type="Proteomes" id="UP001194468"/>
    </source>
</evidence>
<comment type="caution">
    <text evidence="7">The sequence shown here is derived from an EMBL/GenBank/DDBJ whole genome shotgun (WGS) entry which is preliminary data.</text>
</comment>
<keyword evidence="3" id="KW-0809">Transit peptide</keyword>
<dbReference type="InterPro" id="IPR000089">
    <property type="entry name" value="Biotin_lipoyl"/>
</dbReference>
<feature type="compositionally biased region" description="Pro residues" evidence="4">
    <location>
        <begin position="125"/>
        <end position="137"/>
    </location>
</feature>
<sequence>MLPLTRKGLHQSTVRHAITSFTMPAMSPTMTEGGIASWKKKEGDSFSAGDVLLEIETDKATIDVEVPEDGVLGKILAPDGTKNVSVGRVIALLAEEGDDISNLEAPKEEQSSPAPKAETSAATPSSPPASQTPPEPVQEPKTHSHHPTHSKHLMPSVIRLLIEGGVANAEVIKGTGVRGMLTKGDVLAHLGRASNPFGTYKPLQKETGKAAPAKPEAPIKPLDGDAVRQLIVSGLAARFKPAPLPTTSYSFDSVIADYLPPARETSPSTAPVPSTTKDSTTVYFDGLL</sequence>
<evidence type="ECO:0000259" key="5">
    <source>
        <dbReference type="PROSITE" id="PS50968"/>
    </source>
</evidence>
<dbReference type="AlphaFoldDB" id="A0AAD4BBN7"/>
<evidence type="ECO:0000256" key="1">
    <source>
        <dbReference type="ARBA" id="ARBA00007317"/>
    </source>
</evidence>
<dbReference type="Proteomes" id="UP001194468">
    <property type="component" value="Unassembled WGS sequence"/>
</dbReference>
<evidence type="ECO:0000256" key="2">
    <source>
        <dbReference type="ARBA" id="ARBA00022823"/>
    </source>
</evidence>
<feature type="domain" description="Peripheral subunit-binding (PSBD)" evidence="6">
    <location>
        <begin position="152"/>
        <end position="190"/>
    </location>
</feature>
<dbReference type="Gene3D" id="2.40.50.100">
    <property type="match status" value="1"/>
</dbReference>
<protein>
    <submittedName>
        <fullName evidence="7">Single hybrid motif-containing protein</fullName>
    </submittedName>
</protein>
<reference evidence="7" key="1">
    <citation type="submission" date="2019-10" db="EMBL/GenBank/DDBJ databases">
        <authorList>
            <consortium name="DOE Joint Genome Institute"/>
            <person name="Kuo A."/>
            <person name="Miyauchi S."/>
            <person name="Kiss E."/>
            <person name="Drula E."/>
            <person name="Kohler A."/>
            <person name="Sanchez-Garcia M."/>
            <person name="Andreopoulos B."/>
            <person name="Barry K.W."/>
            <person name="Bonito G."/>
            <person name="Buee M."/>
            <person name="Carver A."/>
            <person name="Chen C."/>
            <person name="Cichocki N."/>
            <person name="Clum A."/>
            <person name="Culley D."/>
            <person name="Crous P.W."/>
            <person name="Fauchery L."/>
            <person name="Girlanda M."/>
            <person name="Hayes R."/>
            <person name="Keri Z."/>
            <person name="LaButti K."/>
            <person name="Lipzen A."/>
            <person name="Lombard V."/>
            <person name="Magnuson J."/>
            <person name="Maillard F."/>
            <person name="Morin E."/>
            <person name="Murat C."/>
            <person name="Nolan M."/>
            <person name="Ohm R."/>
            <person name="Pangilinan J."/>
            <person name="Pereira M."/>
            <person name="Perotto S."/>
            <person name="Peter M."/>
            <person name="Riley R."/>
            <person name="Sitrit Y."/>
            <person name="Stielow B."/>
            <person name="Szollosi G."/>
            <person name="Zifcakova L."/>
            <person name="Stursova M."/>
            <person name="Spatafora J.W."/>
            <person name="Tedersoo L."/>
            <person name="Vaario L.-M."/>
            <person name="Yamada A."/>
            <person name="Yan M."/>
            <person name="Wang P."/>
            <person name="Xu J."/>
            <person name="Bruns T."/>
            <person name="Baldrian P."/>
            <person name="Vilgalys R."/>
            <person name="Henrissat B."/>
            <person name="Grigoriev I.V."/>
            <person name="Hibbett D."/>
            <person name="Nagy L.G."/>
            <person name="Martin F.M."/>
        </authorList>
    </citation>
    <scope>NUCLEOTIDE SEQUENCE</scope>
    <source>
        <strain evidence="7">BED1</strain>
    </source>
</reference>
<feature type="region of interest" description="Disordered" evidence="4">
    <location>
        <begin position="100"/>
        <end position="150"/>
    </location>
</feature>
<dbReference type="SUPFAM" id="SSF47005">
    <property type="entry name" value="Peripheral subunit-binding domain of 2-oxo acid dehydrogenase complex"/>
    <property type="match status" value="1"/>
</dbReference>
<evidence type="ECO:0000256" key="4">
    <source>
        <dbReference type="SAM" id="MobiDB-lite"/>
    </source>
</evidence>
<gene>
    <name evidence="7" type="ORF">L210DRAFT_3430320</name>
</gene>
<feature type="compositionally biased region" description="Low complexity" evidence="4">
    <location>
        <begin position="111"/>
        <end position="124"/>
    </location>
</feature>
<dbReference type="GO" id="GO:0006086">
    <property type="term" value="P:pyruvate decarboxylation to acetyl-CoA"/>
    <property type="evidence" value="ECO:0007669"/>
    <property type="project" value="InterPro"/>
</dbReference>
<name>A0AAD4BBN7_BOLED</name>
<dbReference type="PROSITE" id="PS00189">
    <property type="entry name" value="LIPOYL"/>
    <property type="match status" value="1"/>
</dbReference>
<dbReference type="PROSITE" id="PS51826">
    <property type="entry name" value="PSBD"/>
    <property type="match status" value="1"/>
</dbReference>
<dbReference type="PANTHER" id="PTHR23151">
    <property type="entry name" value="DIHYDROLIPOAMIDE ACETYL/SUCCINYL-TRANSFERASE-RELATED"/>
    <property type="match status" value="1"/>
</dbReference>
<dbReference type="GO" id="GO:0045254">
    <property type="term" value="C:pyruvate dehydrogenase complex"/>
    <property type="evidence" value="ECO:0007669"/>
    <property type="project" value="InterPro"/>
</dbReference>
<dbReference type="PROSITE" id="PS50968">
    <property type="entry name" value="BIOTINYL_LIPOYL"/>
    <property type="match status" value="1"/>
</dbReference>
<dbReference type="InterPro" id="IPR011053">
    <property type="entry name" value="Single_hybrid_motif"/>
</dbReference>
<dbReference type="InterPro" id="IPR036625">
    <property type="entry name" value="E3-bd_dom_sf"/>
</dbReference>
<dbReference type="InterPro" id="IPR045257">
    <property type="entry name" value="E2/Pdx1"/>
</dbReference>
<dbReference type="SUPFAM" id="SSF51230">
    <property type="entry name" value="Single hybrid motif"/>
    <property type="match status" value="1"/>
</dbReference>
<evidence type="ECO:0000313" key="7">
    <source>
        <dbReference type="EMBL" id="KAF8415899.1"/>
    </source>
</evidence>
<dbReference type="EMBL" id="WHUW01000285">
    <property type="protein sequence ID" value="KAF8415899.1"/>
    <property type="molecule type" value="Genomic_DNA"/>
</dbReference>
<evidence type="ECO:0000259" key="6">
    <source>
        <dbReference type="PROSITE" id="PS51826"/>
    </source>
</evidence>
<evidence type="ECO:0000256" key="3">
    <source>
        <dbReference type="ARBA" id="ARBA00022946"/>
    </source>
</evidence>
<dbReference type="GO" id="GO:0004742">
    <property type="term" value="F:dihydrolipoyllysine-residue acetyltransferase activity"/>
    <property type="evidence" value="ECO:0007669"/>
    <property type="project" value="TreeGrafter"/>
</dbReference>
<dbReference type="FunFam" id="2.40.50.100:FF:000010">
    <property type="entry name" value="Acetyltransferase component of pyruvate dehydrogenase complex"/>
    <property type="match status" value="1"/>
</dbReference>
<dbReference type="Pfam" id="PF00364">
    <property type="entry name" value="Biotin_lipoyl"/>
    <property type="match status" value="1"/>
</dbReference>
<organism evidence="7 8">
    <name type="scientific">Boletus edulis BED1</name>
    <dbReference type="NCBI Taxonomy" id="1328754"/>
    <lineage>
        <taxon>Eukaryota</taxon>
        <taxon>Fungi</taxon>
        <taxon>Dikarya</taxon>
        <taxon>Basidiomycota</taxon>
        <taxon>Agaricomycotina</taxon>
        <taxon>Agaricomycetes</taxon>
        <taxon>Agaricomycetidae</taxon>
        <taxon>Boletales</taxon>
        <taxon>Boletineae</taxon>
        <taxon>Boletaceae</taxon>
        <taxon>Boletoideae</taxon>
        <taxon>Boletus</taxon>
    </lineage>
</organism>
<accession>A0AAD4BBN7</accession>
<feature type="domain" description="Lipoyl-binding" evidence="5">
    <location>
        <begin position="18"/>
        <end position="94"/>
    </location>
</feature>
<proteinExistence type="inferred from homology"/>
<keyword evidence="2" id="KW-0450">Lipoyl</keyword>
<dbReference type="InterPro" id="IPR003016">
    <property type="entry name" value="2-oxoA_DH_lipoyl-BS"/>
</dbReference>
<dbReference type="Gene3D" id="4.10.320.10">
    <property type="entry name" value="E3-binding domain"/>
    <property type="match status" value="1"/>
</dbReference>